<proteinExistence type="inferred from homology"/>
<organism evidence="3 4">
    <name type="scientific">Thalassococcus arenae</name>
    <dbReference type="NCBI Taxonomy" id="2851652"/>
    <lineage>
        <taxon>Bacteria</taxon>
        <taxon>Pseudomonadati</taxon>
        <taxon>Pseudomonadota</taxon>
        <taxon>Alphaproteobacteria</taxon>
        <taxon>Rhodobacterales</taxon>
        <taxon>Roseobacteraceae</taxon>
        <taxon>Thalassococcus</taxon>
    </lineage>
</organism>
<dbReference type="PANTHER" id="PTHR11941">
    <property type="entry name" value="ENOYL-COA HYDRATASE-RELATED"/>
    <property type="match status" value="1"/>
</dbReference>
<dbReference type="InterPro" id="IPR018376">
    <property type="entry name" value="Enoyl-CoA_hyd/isom_CS"/>
</dbReference>
<reference evidence="3" key="1">
    <citation type="submission" date="2021-06" db="EMBL/GenBank/DDBJ databases">
        <title>Thalassococcus sp. CAU 1522 isolated from sea sand, Republic of Korea.</title>
        <authorList>
            <person name="Kim W."/>
        </authorList>
    </citation>
    <scope>NUCLEOTIDE SEQUENCE</scope>
    <source>
        <strain evidence="3">CAU 1522</strain>
    </source>
</reference>
<comment type="similarity">
    <text evidence="1 2">Belongs to the enoyl-CoA hydratase/isomerase family.</text>
</comment>
<keyword evidence="4" id="KW-1185">Reference proteome</keyword>
<dbReference type="CDD" id="cd06558">
    <property type="entry name" value="crotonase-like"/>
    <property type="match status" value="1"/>
</dbReference>
<gene>
    <name evidence="3" type="ORF">KUH32_03830</name>
</gene>
<accession>A0ABS6N4E9</accession>
<evidence type="ECO:0000256" key="2">
    <source>
        <dbReference type="RuleBase" id="RU003707"/>
    </source>
</evidence>
<evidence type="ECO:0000256" key="1">
    <source>
        <dbReference type="ARBA" id="ARBA00005254"/>
    </source>
</evidence>
<dbReference type="Proteomes" id="UP001166293">
    <property type="component" value="Unassembled WGS sequence"/>
</dbReference>
<dbReference type="PANTHER" id="PTHR11941:SF54">
    <property type="entry name" value="ENOYL-COA HYDRATASE, MITOCHONDRIAL"/>
    <property type="match status" value="1"/>
</dbReference>
<dbReference type="EMBL" id="JAHRWL010000001">
    <property type="protein sequence ID" value="MBV2358893.1"/>
    <property type="molecule type" value="Genomic_DNA"/>
</dbReference>
<sequence>MIRLEREHGLWTATIDRPEKANSLTGEMLEKLAEIAEAAVEARGLVLTGAGSVFSAGADLDAARAGLATSPLWERLSGAIAALPCLTIAALNGTVAGGAMGMVLACDLRIATPQAKFFYPVMKLGFLPQPSDPARLVSLVGPARAKMILMAGAKIGAEEALAWGLVDRITEAEDVVAEAKTLAADALGASAEHAASIKRMLVQGTARPR</sequence>
<evidence type="ECO:0000313" key="4">
    <source>
        <dbReference type="Proteomes" id="UP001166293"/>
    </source>
</evidence>
<evidence type="ECO:0000313" key="3">
    <source>
        <dbReference type="EMBL" id="MBV2358893.1"/>
    </source>
</evidence>
<dbReference type="Pfam" id="PF00378">
    <property type="entry name" value="ECH_1"/>
    <property type="match status" value="1"/>
</dbReference>
<dbReference type="RefSeq" id="WP_217776739.1">
    <property type="nucleotide sequence ID" value="NZ_JAHRWL010000001.1"/>
</dbReference>
<dbReference type="InterPro" id="IPR001753">
    <property type="entry name" value="Enoyl-CoA_hydra/iso"/>
</dbReference>
<comment type="caution">
    <text evidence="3">The sequence shown here is derived from an EMBL/GenBank/DDBJ whole genome shotgun (WGS) entry which is preliminary data.</text>
</comment>
<protein>
    <submittedName>
        <fullName evidence="3">Enoyl-CoA hydratase/isomerase family protein</fullName>
    </submittedName>
</protein>
<name>A0ABS6N4E9_9RHOB</name>
<dbReference type="PROSITE" id="PS00166">
    <property type="entry name" value="ENOYL_COA_HYDRATASE"/>
    <property type="match status" value="1"/>
</dbReference>